<name>U5DNK5_9CHRO</name>
<keyword evidence="3" id="KW-0804">Transcription</keyword>
<evidence type="ECO:0000313" key="7">
    <source>
        <dbReference type="Proteomes" id="UP000016960"/>
    </source>
</evidence>
<dbReference type="PANTHER" id="PTHR24567">
    <property type="entry name" value="CRP FAMILY TRANSCRIPTIONAL REGULATORY PROTEIN"/>
    <property type="match status" value="1"/>
</dbReference>
<dbReference type="STRING" id="582515.KR51_00007590"/>
<dbReference type="EMBL" id="ASSJ01000017">
    <property type="protein sequence ID" value="ERN42452.1"/>
    <property type="molecule type" value="Genomic_DNA"/>
</dbReference>
<dbReference type="InterPro" id="IPR012318">
    <property type="entry name" value="HTH_CRP"/>
</dbReference>
<dbReference type="Gene3D" id="2.60.120.10">
    <property type="entry name" value="Jelly Rolls"/>
    <property type="match status" value="1"/>
</dbReference>
<keyword evidence="2" id="KW-0238">DNA-binding</keyword>
<evidence type="ECO:0000313" key="6">
    <source>
        <dbReference type="EMBL" id="ERN42452.1"/>
    </source>
</evidence>
<dbReference type="SMART" id="SM00100">
    <property type="entry name" value="cNMP"/>
    <property type="match status" value="1"/>
</dbReference>
<keyword evidence="6" id="KW-0808">Transferase</keyword>
<gene>
    <name evidence="6" type="ORF">KR51_00007590</name>
</gene>
<dbReference type="InterPro" id="IPR050397">
    <property type="entry name" value="Env_Response_Regulators"/>
</dbReference>
<keyword evidence="6" id="KW-0418">Kinase</keyword>
<keyword evidence="1" id="KW-0805">Transcription regulation</keyword>
<sequence>METTELSELFPLFTVAEPETLEWLLSVADECEFSAGTTLLTDGSWGTAVYFIESGWLRMQRKHGDRAITQAVLGRGDFIGDAAILDEPPRATEAIALTDVRTLGVSAQRFIQALFKDPQLHHKLLQHVVRRWRQAHTLLSLRHQPVLVRLAWTIVTIAEEYGTPTEEGMEIVNLPARDWADLSGIGVDDVANLLAKWQGKGWLELGDRIMCVTNLKQLEHLTGGL</sequence>
<reference evidence="6 7" key="1">
    <citation type="submission" date="2013-05" db="EMBL/GenBank/DDBJ databases">
        <title>Draft genome sequence of Rubidibacter lacunae KORDI 51-2.</title>
        <authorList>
            <person name="Choi D.H."/>
            <person name="Noh J.H."/>
            <person name="Kwon K.-K."/>
            <person name="Lee J.-H."/>
            <person name="Ryu J.-Y."/>
        </authorList>
    </citation>
    <scope>NUCLEOTIDE SEQUENCE [LARGE SCALE GENOMIC DNA]</scope>
    <source>
        <strain evidence="6 7">KORDI 51-2</strain>
    </source>
</reference>
<dbReference type="InterPro" id="IPR036390">
    <property type="entry name" value="WH_DNA-bd_sf"/>
</dbReference>
<comment type="caution">
    <text evidence="6">The sequence shown here is derived from an EMBL/GenBank/DDBJ whole genome shotgun (WGS) entry which is preliminary data.</text>
</comment>
<proteinExistence type="predicted"/>
<dbReference type="InterPro" id="IPR018490">
    <property type="entry name" value="cNMP-bd_dom_sf"/>
</dbReference>
<dbReference type="SUPFAM" id="SSF51206">
    <property type="entry name" value="cAMP-binding domain-like"/>
    <property type="match status" value="1"/>
</dbReference>
<dbReference type="RefSeq" id="WP_022604853.1">
    <property type="nucleotide sequence ID" value="NZ_ASSJ01000017.1"/>
</dbReference>
<dbReference type="Pfam" id="PF00027">
    <property type="entry name" value="cNMP_binding"/>
    <property type="match status" value="1"/>
</dbReference>
<evidence type="ECO:0000259" key="5">
    <source>
        <dbReference type="PROSITE" id="PS51063"/>
    </source>
</evidence>
<feature type="domain" description="HTH crp-type" evidence="5">
    <location>
        <begin position="144"/>
        <end position="216"/>
    </location>
</feature>
<dbReference type="SUPFAM" id="SSF46785">
    <property type="entry name" value="Winged helix' DNA-binding domain"/>
    <property type="match status" value="1"/>
</dbReference>
<dbReference type="Gene3D" id="1.10.10.10">
    <property type="entry name" value="Winged helix-like DNA-binding domain superfamily/Winged helix DNA-binding domain"/>
    <property type="match status" value="1"/>
</dbReference>
<evidence type="ECO:0000256" key="1">
    <source>
        <dbReference type="ARBA" id="ARBA00023015"/>
    </source>
</evidence>
<protein>
    <submittedName>
        <fullName evidence="6">Catabolite gene activator and regulatory subunit of cAMP-dependent protein kinase</fullName>
    </submittedName>
</protein>
<dbReference type="OrthoDB" id="453310at2"/>
<dbReference type="InterPro" id="IPR000595">
    <property type="entry name" value="cNMP-bd_dom"/>
</dbReference>
<dbReference type="CDD" id="cd00038">
    <property type="entry name" value="CAP_ED"/>
    <property type="match status" value="1"/>
</dbReference>
<dbReference type="GO" id="GO:0003677">
    <property type="term" value="F:DNA binding"/>
    <property type="evidence" value="ECO:0007669"/>
    <property type="project" value="UniProtKB-KW"/>
</dbReference>
<evidence type="ECO:0000256" key="2">
    <source>
        <dbReference type="ARBA" id="ARBA00023125"/>
    </source>
</evidence>
<accession>U5DNK5</accession>
<dbReference type="PATRIC" id="fig|582515.4.peg.840"/>
<organism evidence="6 7">
    <name type="scientific">Rubidibacter lacunae KORDI 51-2</name>
    <dbReference type="NCBI Taxonomy" id="582515"/>
    <lineage>
        <taxon>Bacteria</taxon>
        <taxon>Bacillati</taxon>
        <taxon>Cyanobacteriota</taxon>
        <taxon>Cyanophyceae</taxon>
        <taxon>Oscillatoriophycideae</taxon>
        <taxon>Chroococcales</taxon>
        <taxon>Aphanothecaceae</taxon>
        <taxon>Rubidibacter</taxon>
    </lineage>
</organism>
<dbReference type="AlphaFoldDB" id="U5DNK5"/>
<dbReference type="InterPro" id="IPR036388">
    <property type="entry name" value="WH-like_DNA-bd_sf"/>
</dbReference>
<dbReference type="Proteomes" id="UP000016960">
    <property type="component" value="Unassembled WGS sequence"/>
</dbReference>
<dbReference type="PROSITE" id="PS50042">
    <property type="entry name" value="CNMP_BINDING_3"/>
    <property type="match status" value="1"/>
</dbReference>
<dbReference type="PROSITE" id="PS51063">
    <property type="entry name" value="HTH_CRP_2"/>
    <property type="match status" value="1"/>
</dbReference>
<feature type="domain" description="Cyclic nucleotide-binding" evidence="4">
    <location>
        <begin position="12"/>
        <end position="131"/>
    </location>
</feature>
<dbReference type="GO" id="GO:0003700">
    <property type="term" value="F:DNA-binding transcription factor activity"/>
    <property type="evidence" value="ECO:0007669"/>
    <property type="project" value="TreeGrafter"/>
</dbReference>
<evidence type="ECO:0000256" key="3">
    <source>
        <dbReference type="ARBA" id="ARBA00023163"/>
    </source>
</evidence>
<dbReference type="InParanoid" id="U5DNK5"/>
<keyword evidence="7" id="KW-1185">Reference proteome</keyword>
<dbReference type="GO" id="GO:0005829">
    <property type="term" value="C:cytosol"/>
    <property type="evidence" value="ECO:0007669"/>
    <property type="project" value="TreeGrafter"/>
</dbReference>
<dbReference type="InterPro" id="IPR014710">
    <property type="entry name" value="RmlC-like_jellyroll"/>
</dbReference>
<evidence type="ECO:0000259" key="4">
    <source>
        <dbReference type="PROSITE" id="PS50042"/>
    </source>
</evidence>
<dbReference type="GO" id="GO:0016301">
    <property type="term" value="F:kinase activity"/>
    <property type="evidence" value="ECO:0007669"/>
    <property type="project" value="UniProtKB-KW"/>
</dbReference>
<dbReference type="PANTHER" id="PTHR24567:SF74">
    <property type="entry name" value="HTH-TYPE TRANSCRIPTIONAL REGULATOR ARCR"/>
    <property type="match status" value="1"/>
</dbReference>
<dbReference type="eggNOG" id="COG0664">
    <property type="taxonomic scope" value="Bacteria"/>
</dbReference>